<keyword evidence="1 3" id="KW-0807">Transducer</keyword>
<evidence type="ECO:0000256" key="1">
    <source>
        <dbReference type="ARBA" id="ARBA00023224"/>
    </source>
</evidence>
<dbReference type="Gene3D" id="1.10.287.950">
    <property type="entry name" value="Methyl-accepting chemotaxis protein"/>
    <property type="match status" value="1"/>
</dbReference>
<name>A0A1G9RSZ6_9HYPH</name>
<dbReference type="Proteomes" id="UP000198704">
    <property type="component" value="Unassembled WGS sequence"/>
</dbReference>
<evidence type="ECO:0000259" key="6">
    <source>
        <dbReference type="PROSITE" id="PS50885"/>
    </source>
</evidence>
<gene>
    <name evidence="7" type="ORF">SAMN05216360_101368</name>
</gene>
<dbReference type="Gene3D" id="3.30.450.20">
    <property type="entry name" value="PAS domain"/>
    <property type="match status" value="2"/>
</dbReference>
<evidence type="ECO:0000313" key="7">
    <source>
        <dbReference type="EMBL" id="SDM26408.1"/>
    </source>
</evidence>
<proteinExistence type="inferred from homology"/>
<feature type="transmembrane region" description="Helical" evidence="4">
    <location>
        <begin position="318"/>
        <end position="338"/>
    </location>
</feature>
<dbReference type="InterPro" id="IPR003660">
    <property type="entry name" value="HAMP_dom"/>
</dbReference>
<dbReference type="SUPFAM" id="SSF158472">
    <property type="entry name" value="HAMP domain-like"/>
    <property type="match status" value="1"/>
</dbReference>
<dbReference type="EMBL" id="FNHS01000001">
    <property type="protein sequence ID" value="SDM26408.1"/>
    <property type="molecule type" value="Genomic_DNA"/>
</dbReference>
<dbReference type="SUPFAM" id="SSF58104">
    <property type="entry name" value="Methyl-accepting chemotaxis protein (MCP) signaling domain"/>
    <property type="match status" value="1"/>
</dbReference>
<dbReference type="CDD" id="cd18774">
    <property type="entry name" value="PDC2_HK_sensor"/>
    <property type="match status" value="1"/>
</dbReference>
<dbReference type="GO" id="GO:0007165">
    <property type="term" value="P:signal transduction"/>
    <property type="evidence" value="ECO:0007669"/>
    <property type="project" value="UniProtKB-KW"/>
</dbReference>
<dbReference type="SMART" id="SM00283">
    <property type="entry name" value="MA"/>
    <property type="match status" value="1"/>
</dbReference>
<protein>
    <submittedName>
        <fullName evidence="7">Methyl-accepting chemotaxis sensory transducer with Cache sensor</fullName>
    </submittedName>
</protein>
<keyword evidence="4" id="KW-0472">Membrane</keyword>
<dbReference type="PROSITE" id="PS50111">
    <property type="entry name" value="CHEMOTAXIS_TRANSDUC_2"/>
    <property type="match status" value="1"/>
</dbReference>
<dbReference type="OrthoDB" id="9814362at2"/>
<dbReference type="PRINTS" id="PR00260">
    <property type="entry name" value="CHEMTRNSDUCR"/>
</dbReference>
<dbReference type="CDD" id="cd06225">
    <property type="entry name" value="HAMP"/>
    <property type="match status" value="1"/>
</dbReference>
<organism evidence="7 8">
    <name type="scientific">Methylobacterium phyllostachyos</name>
    <dbReference type="NCBI Taxonomy" id="582672"/>
    <lineage>
        <taxon>Bacteria</taxon>
        <taxon>Pseudomonadati</taxon>
        <taxon>Pseudomonadota</taxon>
        <taxon>Alphaproteobacteria</taxon>
        <taxon>Hyphomicrobiales</taxon>
        <taxon>Methylobacteriaceae</taxon>
        <taxon>Methylobacterium</taxon>
    </lineage>
</organism>
<keyword evidence="4" id="KW-1133">Transmembrane helix</keyword>
<dbReference type="InterPro" id="IPR004090">
    <property type="entry name" value="Chemotax_Me-accpt_rcpt"/>
</dbReference>
<keyword evidence="4" id="KW-0812">Transmembrane</keyword>
<dbReference type="Pfam" id="PF00015">
    <property type="entry name" value="MCPsignal"/>
    <property type="match status" value="1"/>
</dbReference>
<evidence type="ECO:0000256" key="3">
    <source>
        <dbReference type="PROSITE-ProRule" id="PRU00284"/>
    </source>
</evidence>
<dbReference type="SMART" id="SM00304">
    <property type="entry name" value="HAMP"/>
    <property type="match status" value="2"/>
</dbReference>
<dbReference type="InterPro" id="IPR004089">
    <property type="entry name" value="MCPsignal_dom"/>
</dbReference>
<evidence type="ECO:0000256" key="4">
    <source>
        <dbReference type="SAM" id="Phobius"/>
    </source>
</evidence>
<feature type="domain" description="HAMP" evidence="6">
    <location>
        <begin position="340"/>
        <end position="393"/>
    </location>
</feature>
<keyword evidence="8" id="KW-1185">Reference proteome</keyword>
<dbReference type="GO" id="GO:0006935">
    <property type="term" value="P:chemotaxis"/>
    <property type="evidence" value="ECO:0007669"/>
    <property type="project" value="InterPro"/>
</dbReference>
<dbReference type="GO" id="GO:0004888">
    <property type="term" value="F:transmembrane signaling receptor activity"/>
    <property type="evidence" value="ECO:0007669"/>
    <property type="project" value="InterPro"/>
</dbReference>
<dbReference type="CDD" id="cd12913">
    <property type="entry name" value="PDC1_MCP_like"/>
    <property type="match status" value="1"/>
</dbReference>
<evidence type="ECO:0000259" key="5">
    <source>
        <dbReference type="PROSITE" id="PS50111"/>
    </source>
</evidence>
<dbReference type="Pfam" id="PF22673">
    <property type="entry name" value="MCP-like_PDC_1"/>
    <property type="match status" value="1"/>
</dbReference>
<comment type="similarity">
    <text evidence="2">Belongs to the methyl-accepting chemotaxis (MCP) protein family.</text>
</comment>
<feature type="domain" description="Methyl-accepting transducer" evidence="5">
    <location>
        <begin position="421"/>
        <end position="671"/>
    </location>
</feature>
<accession>A0A1G9RSZ6</accession>
<evidence type="ECO:0000256" key="2">
    <source>
        <dbReference type="ARBA" id="ARBA00029447"/>
    </source>
</evidence>
<dbReference type="Pfam" id="PF00672">
    <property type="entry name" value="HAMP"/>
    <property type="match status" value="1"/>
</dbReference>
<dbReference type="AlphaFoldDB" id="A0A1G9RSZ6"/>
<sequence length="691" mass="71050">MFSLPLRVAIICSVLIAAVFAVGTTFLTRRISASFEEQTAKIQSETLSNVAREVRLRLAVAAKTAESIAASASALRAGGIQDREVYDAMLRELLRTSPNLLATWTGWEPNALDGRDGAFAGTASSDASGRFMPYWNRGSGTIKREVLTGYEAEPDGAYYLQPKKLNRLVAIEPYIYPVAGKDVVMMSFGAPISVDGAYRGTAGVDIDLGSLNADFGAVKPFGTGYLAVVSASGTTVAHPTAAAAGKPMQDFDASTAAAAKQAIAAGTMVVTDAPGPDGALWRYVAQHIQAGEAPDRWAIVVAVPVSTLTAAADQARTMLIGISILCVVIGCAVIFAALSRLVGKPIRALGSTIGDMAAGNYGADVPEARRRDEVGLVGRAVLKLRDGLRAQAEADVQARAAAQATAEQERKRMTADLANSFEQAIGGIVETVTRAATELQVTAKALAATASETAGQSTTVAAGAEEAASNVRAAASAAEELGSSVQEIGRQVHGSAQLARAAADEAGRTVRLVEDLSGAVMKIGDVVALISGIAGQTNLLALNATIEAARAGEAGRGFAVVAAEVKALAEQTARATEEIAGQIARIQDSTAQAASAIGSITTRVDEISGAATTIAAAVEQQGTATQEIVRNVTQAAAGTGEVTTNITRVAEAADMTGAAAGQVLDSSANLSRQSEHLREEVDRFLGTVRAA</sequence>
<dbReference type="PROSITE" id="PS50885">
    <property type="entry name" value="HAMP"/>
    <property type="match status" value="1"/>
</dbReference>
<reference evidence="8" key="1">
    <citation type="submission" date="2016-10" db="EMBL/GenBank/DDBJ databases">
        <authorList>
            <person name="Varghese N."/>
            <person name="Submissions S."/>
        </authorList>
    </citation>
    <scope>NUCLEOTIDE SEQUENCE [LARGE SCALE GENOMIC DNA]</scope>
    <source>
        <strain evidence="8">BL47</strain>
    </source>
</reference>
<dbReference type="GO" id="GO:0016020">
    <property type="term" value="C:membrane"/>
    <property type="evidence" value="ECO:0007669"/>
    <property type="project" value="InterPro"/>
</dbReference>
<dbReference type="RefSeq" id="WP_091712799.1">
    <property type="nucleotide sequence ID" value="NZ_FNHS01000001.1"/>
</dbReference>
<dbReference type="Gene3D" id="6.10.340.10">
    <property type="match status" value="1"/>
</dbReference>
<dbReference type="STRING" id="582672.SAMN05216360_101368"/>
<dbReference type="PANTHER" id="PTHR32089:SF112">
    <property type="entry name" value="LYSOZYME-LIKE PROTEIN-RELATED"/>
    <property type="match status" value="1"/>
</dbReference>
<evidence type="ECO:0000313" key="8">
    <source>
        <dbReference type="Proteomes" id="UP000198704"/>
    </source>
</evidence>
<dbReference type="PANTHER" id="PTHR32089">
    <property type="entry name" value="METHYL-ACCEPTING CHEMOTAXIS PROTEIN MCPB"/>
    <property type="match status" value="1"/>
</dbReference>